<dbReference type="PATRIC" id="fig|1685127.3.peg.1150"/>
<evidence type="ECO:0000256" key="3">
    <source>
        <dbReference type="HAMAP-Rule" id="MF_00579"/>
    </source>
</evidence>
<evidence type="ECO:0000256" key="2">
    <source>
        <dbReference type="ARBA" id="ARBA00022679"/>
    </source>
</evidence>
<comment type="similarity">
    <text evidence="1 3">Belongs to the FTR family.</text>
</comment>
<proteinExistence type="inferred from homology"/>
<dbReference type="NCBIfam" id="TIGR03119">
    <property type="entry name" value="one_C_fhcD"/>
    <property type="match status" value="1"/>
</dbReference>
<dbReference type="GO" id="GO:0005737">
    <property type="term" value="C:cytoplasm"/>
    <property type="evidence" value="ECO:0007669"/>
    <property type="project" value="UniProtKB-SubCell"/>
</dbReference>
<comment type="catalytic activity">
    <reaction evidence="3">
        <text>N-formylmethanofuran + 5,6,7,8-tetrahydromethanopterin + H(+) = N(5)-formyl-5,6,7,8-tetrahydromethanopterin + methanofuran</text>
        <dbReference type="Rhea" id="RHEA:18061"/>
        <dbReference type="ChEBI" id="CHEBI:15378"/>
        <dbReference type="ChEBI" id="CHEBI:57727"/>
        <dbReference type="ChEBI" id="CHEBI:58018"/>
        <dbReference type="ChEBI" id="CHEBI:58103"/>
        <dbReference type="ChEBI" id="CHEBI:58151"/>
        <dbReference type="EC" id="2.3.1.101"/>
    </reaction>
</comment>
<dbReference type="EC" id="2.3.1.101" evidence="3"/>
<name>A0A0M0BPT5_9ARCH</name>
<dbReference type="GO" id="GO:0030270">
    <property type="term" value="F:formylmethanofuran-tetrahydromethanopterin N-formyltransferase activity"/>
    <property type="evidence" value="ECO:0007669"/>
    <property type="project" value="UniProtKB-UniRule"/>
</dbReference>
<dbReference type="InterPro" id="IPR002770">
    <property type="entry name" value="ForMFR_H4MPT_ForTrfase_C"/>
</dbReference>
<comment type="function">
    <text evidence="3">Catalyzes the transfer of a formyl group from 5-formyl tetrahydromethanopterin (5-formyl-H(4)MPT) to methanofuran (MFR) to produce formylmethanofuran (formyl-MFR) and tetrahydromethanopterin (H(4)MPT).</text>
</comment>
<keyword evidence="3" id="KW-0554">One-carbon metabolism</keyword>
<evidence type="ECO:0000313" key="6">
    <source>
        <dbReference type="EMBL" id="KON30296.1"/>
    </source>
</evidence>
<dbReference type="EMBL" id="LFWZ01000035">
    <property type="protein sequence ID" value="KON30296.1"/>
    <property type="molecule type" value="Genomic_DNA"/>
</dbReference>
<comment type="caution">
    <text evidence="6">The sequence shown here is derived from an EMBL/GenBank/DDBJ whole genome shotgun (WGS) entry which is preliminary data.</text>
</comment>
<protein>
    <recommendedName>
        <fullName evidence="3">Formylmethanofuran--tetrahydromethanopterin formyltransferase</fullName>
        <shortName evidence="3">Ftr</shortName>
        <ecNumber evidence="3">2.3.1.101</ecNumber>
    </recommendedName>
    <alternativeName>
        <fullName evidence="3">H4MPT formyltransferase</fullName>
    </alternativeName>
</protein>
<feature type="domain" description="Formylmethanofuran: tetrahydromethanopterin formyltransferase Ftr N-terminal" evidence="4">
    <location>
        <begin position="4"/>
        <end position="153"/>
    </location>
</feature>
<dbReference type="AlphaFoldDB" id="A0A0M0BPT5"/>
<gene>
    <name evidence="3" type="primary">ftr</name>
    <name evidence="6" type="ORF">AC482_04185</name>
</gene>
<dbReference type="SUPFAM" id="SSF55112">
    <property type="entry name" value="Formylmethanofuran:tetrahydromethanopterin formyltransferase"/>
    <property type="match status" value="2"/>
</dbReference>
<dbReference type="HAMAP" id="MF_00579">
    <property type="entry name" value="FTR"/>
    <property type="match status" value="1"/>
</dbReference>
<keyword evidence="3 6" id="KW-0012">Acyltransferase</keyword>
<dbReference type="InterPro" id="IPR023447">
    <property type="entry name" value="ForMFR_H4MPT_ForTrfase_fd-like"/>
</dbReference>
<feature type="domain" description="Formylmethanofuran: tetrahydromethanopterin formyltransferase Ftr C-terminal" evidence="5">
    <location>
        <begin position="156"/>
        <end position="303"/>
    </location>
</feature>
<dbReference type="InterPro" id="IPR014053">
    <property type="entry name" value="ForMFR_H4MPT_ForTrfase"/>
</dbReference>
<evidence type="ECO:0000256" key="1">
    <source>
        <dbReference type="ARBA" id="ARBA00006770"/>
    </source>
</evidence>
<accession>A0A0M0BPT5</accession>
<dbReference type="Pfam" id="PF02741">
    <property type="entry name" value="FTR_C"/>
    <property type="match status" value="1"/>
</dbReference>
<dbReference type="InterPro" id="IPR022667">
    <property type="entry name" value="ForMFR_H4MPT_ForTrfase_N"/>
</dbReference>
<comment type="subcellular location">
    <subcellularLocation>
        <location evidence="3">Cytoplasm</location>
    </subcellularLocation>
</comment>
<dbReference type="PIRSF" id="PIRSF006414">
    <property type="entry name" value="Ftr_formyl_trnsf"/>
    <property type="match status" value="1"/>
</dbReference>
<dbReference type="Gene3D" id="3.30.70.520">
    <property type="match status" value="2"/>
</dbReference>
<organism evidence="6 7">
    <name type="scientific">miscellaneous Crenarchaeota group-15 archaeon DG-45</name>
    <dbReference type="NCBI Taxonomy" id="1685127"/>
    <lineage>
        <taxon>Archaea</taxon>
        <taxon>Candidatus Bathyarchaeota</taxon>
        <taxon>MCG-15</taxon>
    </lineage>
</organism>
<keyword evidence="3" id="KW-0963">Cytoplasm</keyword>
<comment type="subunit">
    <text evidence="3">Homotetramer.</text>
</comment>
<sequence>MSFTVNGVEIEDTFAEAFSMWGSRIIITAKNRKWADTAASTMTGYATSVIMCDCEAGVERPVPEDETPDGRPGVSVMVFGFSRARLEEPLLKRMGQCILTCPTTAVFNGLPEEEADAMLDIGKSARFFGDGHQVKMRMGDGWLERRRFWRIPVMEGEFLIEERFGAKRAVAGGNFLVLGATEDAALEASERAIDAIHAVPGVITPFPGGLCRSGSKVGSRYAFLRASTNTPFCPSIRHTFPDSLVPEGVNSVIEIVINGLDFDSVKAAMAAGVTAAVEVEGVRKITAVNFGGKLGKFQIYLKECVGGA</sequence>
<keyword evidence="2 3" id="KW-0808">Transferase</keyword>
<evidence type="ECO:0000259" key="4">
    <source>
        <dbReference type="Pfam" id="PF01913"/>
    </source>
</evidence>
<dbReference type="Pfam" id="PF01913">
    <property type="entry name" value="FTR"/>
    <property type="match status" value="1"/>
</dbReference>
<dbReference type="GO" id="GO:0006730">
    <property type="term" value="P:one-carbon metabolic process"/>
    <property type="evidence" value="ECO:0007669"/>
    <property type="project" value="UniProtKB-UniRule"/>
</dbReference>
<evidence type="ECO:0000313" key="7">
    <source>
        <dbReference type="Proteomes" id="UP000037210"/>
    </source>
</evidence>
<dbReference type="NCBIfam" id="NF002554">
    <property type="entry name" value="PRK02114.1"/>
    <property type="match status" value="1"/>
</dbReference>
<dbReference type="Proteomes" id="UP000037210">
    <property type="component" value="Unassembled WGS sequence"/>
</dbReference>
<evidence type="ECO:0000259" key="5">
    <source>
        <dbReference type="Pfam" id="PF02741"/>
    </source>
</evidence>
<reference evidence="6 7" key="1">
    <citation type="submission" date="2015-06" db="EMBL/GenBank/DDBJ databases">
        <title>New insights into the roles of widespread benthic archaea in carbon and nitrogen cycling.</title>
        <authorList>
            <person name="Lazar C.S."/>
            <person name="Baker B.J."/>
            <person name="Seitz K.W."/>
            <person name="Hyde A.S."/>
            <person name="Dick G.J."/>
            <person name="Hinrichs K.-U."/>
            <person name="Teske A.P."/>
        </authorList>
    </citation>
    <scope>NUCLEOTIDE SEQUENCE [LARGE SCALE GENOMIC DNA]</scope>
    <source>
        <strain evidence="6">DG-45</strain>
    </source>
</reference>